<gene>
    <name evidence="1" type="ORF">CLW00_11258</name>
</gene>
<comment type="caution">
    <text evidence="1">The sequence shown here is derived from an EMBL/GenBank/DDBJ whole genome shotgun (WGS) entry which is preliminary data.</text>
</comment>
<reference evidence="1 2" key="1">
    <citation type="submission" date="2018-03" db="EMBL/GenBank/DDBJ databases">
        <title>Genomic Encyclopedia of Archaeal and Bacterial Type Strains, Phase II (KMG-II): from individual species to whole genera.</title>
        <authorList>
            <person name="Goeker M."/>
        </authorList>
    </citation>
    <scope>NUCLEOTIDE SEQUENCE [LARGE SCALE GENOMIC DNA]</scope>
    <source>
        <strain evidence="1 2">DSM 27929</strain>
    </source>
</reference>
<accession>A0A2T0WFI8</accession>
<dbReference type="PROSITE" id="PS51257">
    <property type="entry name" value="PROKAR_LIPOPROTEIN"/>
    <property type="match status" value="1"/>
</dbReference>
<dbReference type="Proteomes" id="UP000238157">
    <property type="component" value="Unassembled WGS sequence"/>
</dbReference>
<keyword evidence="2" id="KW-1185">Reference proteome</keyword>
<sequence length="131" mass="14742">MKNLLPLFFLMIFSFGCNKSLVQTKHYVGSSKDTLILHLGDPRLMIPNGEKGEILVYLVSEGGEIMNFAAQISSYGNVGNSGGTLSTSKSTWNYVVFLVDMEDKVYHTSKKFYHATPHHLEYIVLEQYGDK</sequence>
<proteinExistence type="predicted"/>
<name>A0A2T0WFI8_9BACT</name>
<evidence type="ECO:0000313" key="1">
    <source>
        <dbReference type="EMBL" id="PRY85477.1"/>
    </source>
</evidence>
<dbReference type="OrthoDB" id="839331at2"/>
<dbReference type="EMBL" id="PVTR01000012">
    <property type="protein sequence ID" value="PRY85477.1"/>
    <property type="molecule type" value="Genomic_DNA"/>
</dbReference>
<dbReference type="AlphaFoldDB" id="A0A2T0WFI8"/>
<organism evidence="1 2">
    <name type="scientific">Mongoliibacter ruber</name>
    <dbReference type="NCBI Taxonomy" id="1750599"/>
    <lineage>
        <taxon>Bacteria</taxon>
        <taxon>Pseudomonadati</taxon>
        <taxon>Bacteroidota</taxon>
        <taxon>Cytophagia</taxon>
        <taxon>Cytophagales</taxon>
        <taxon>Cyclobacteriaceae</taxon>
        <taxon>Mongoliibacter</taxon>
    </lineage>
</organism>
<evidence type="ECO:0000313" key="2">
    <source>
        <dbReference type="Proteomes" id="UP000238157"/>
    </source>
</evidence>
<protein>
    <submittedName>
        <fullName evidence="1">Uncharacterized protein</fullName>
    </submittedName>
</protein>
<dbReference type="RefSeq" id="WP_106135014.1">
    <property type="nucleotide sequence ID" value="NZ_PVTR01000012.1"/>
</dbReference>